<reference evidence="2" key="1">
    <citation type="journal article" date="2015" name="J. Biotechnol.">
        <title>Complete genome sequence of Haloferax gibbonsii strain ARA6, a potential producer of polyhydroxyalkanoates and halocins isolated from Araruama, Rio de Janeiro, Brasil.</title>
        <authorList>
            <person name="Pinto L.H."/>
            <person name="D'Alincourt Carvalho-Assef A.P."/>
            <person name="Vieira R.P."/>
            <person name="Clementino M.M."/>
            <person name="Albano R.M."/>
        </authorList>
    </citation>
    <scope>NUCLEOTIDE SEQUENCE [LARGE SCALE GENOMIC DNA]</scope>
    <source>
        <strain evidence="2">ARA6</strain>
        <plasmid evidence="2">Plasmid pHG3</plasmid>
    </source>
</reference>
<dbReference type="AlphaFoldDB" id="A0A0K1IZF8"/>
<organism evidence="1 2">
    <name type="scientific">Haloferax gibbonsii</name>
    <dbReference type="NCBI Taxonomy" id="35746"/>
    <lineage>
        <taxon>Archaea</taxon>
        <taxon>Methanobacteriati</taxon>
        <taxon>Methanobacteriota</taxon>
        <taxon>Stenosarchaea group</taxon>
        <taxon>Halobacteria</taxon>
        <taxon>Halobacteriales</taxon>
        <taxon>Haloferacaceae</taxon>
        <taxon>Haloferax</taxon>
    </lineage>
</organism>
<geneLocation type="plasmid" evidence="1 2">
    <name>pHG3</name>
</geneLocation>
<dbReference type="Proteomes" id="UP000066124">
    <property type="component" value="Plasmid pHG3"/>
</dbReference>
<dbReference type="PATRIC" id="fig|35746.4.peg.4119"/>
<evidence type="ECO:0000313" key="2">
    <source>
        <dbReference type="Proteomes" id="UP000066124"/>
    </source>
</evidence>
<name>A0A0K1IZF8_HALGI</name>
<evidence type="ECO:0000313" key="1">
    <source>
        <dbReference type="EMBL" id="AKU09851.1"/>
    </source>
</evidence>
<dbReference type="KEGG" id="hgi:ABY42_18730"/>
<keyword evidence="1" id="KW-0614">Plasmid</keyword>
<protein>
    <submittedName>
        <fullName evidence="1">Uncharacterized protein</fullName>
    </submittedName>
</protein>
<dbReference type="EMBL" id="CP011950">
    <property type="protein sequence ID" value="AKU09851.1"/>
    <property type="molecule type" value="Genomic_DNA"/>
</dbReference>
<accession>A0A0K1IZF8</accession>
<gene>
    <name evidence="1" type="ORF">ABY42_18730</name>
</gene>
<sequence>MLKIKEKLDARQIINDDRFSEEWTKRFKIDLADCGHLIDDLLDNGNENISTVQGRVTNHLVGHPNESKWFGASDVDIRTVANDIGISLGSFGGQQVAEIPDGEADRLADELSNRLEEEVGTPPNAVF</sequence>
<proteinExistence type="predicted"/>